<sequence>MGKAQQKRYLCMQNLQQMPILDLYNHSEKRQNLAHFAALASLAAINGVISSPEKEIIEKFAVKLDISEAEFKEVMKKENKYPIEPAFELKKRYKRLHDFFQIIFSDNKIEDDEMVMVKKYAIGIGFTPEAADKAIARSVAIFSGRISFDDYYSLIEKK</sequence>
<dbReference type="Proteomes" id="UP000199534">
    <property type="component" value="Unassembled WGS sequence"/>
</dbReference>
<organism evidence="1 2">
    <name type="scientific">Robiginitalea myxolifaciens</name>
    <dbReference type="NCBI Taxonomy" id="400055"/>
    <lineage>
        <taxon>Bacteria</taxon>
        <taxon>Pseudomonadati</taxon>
        <taxon>Bacteroidota</taxon>
        <taxon>Flavobacteriia</taxon>
        <taxon>Flavobacteriales</taxon>
        <taxon>Flavobacteriaceae</taxon>
        <taxon>Robiginitalea</taxon>
    </lineage>
</organism>
<dbReference type="SUPFAM" id="SSF158682">
    <property type="entry name" value="TerB-like"/>
    <property type="match status" value="1"/>
</dbReference>
<evidence type="ECO:0000313" key="2">
    <source>
        <dbReference type="Proteomes" id="UP000199534"/>
    </source>
</evidence>
<dbReference type="Gene3D" id="1.10.3680.10">
    <property type="entry name" value="TerB-like"/>
    <property type="match status" value="1"/>
</dbReference>
<accession>A0A1I6FX22</accession>
<gene>
    <name evidence="1" type="ORF">SAMN04490243_0835</name>
</gene>
<name>A0A1I6FX22_9FLAO</name>
<evidence type="ECO:0008006" key="3">
    <source>
        <dbReference type="Google" id="ProtNLM"/>
    </source>
</evidence>
<dbReference type="EMBL" id="FOYQ01000001">
    <property type="protein sequence ID" value="SFR34461.1"/>
    <property type="molecule type" value="Genomic_DNA"/>
</dbReference>
<reference evidence="1 2" key="1">
    <citation type="submission" date="2016-10" db="EMBL/GenBank/DDBJ databases">
        <authorList>
            <person name="de Groot N.N."/>
        </authorList>
    </citation>
    <scope>NUCLEOTIDE SEQUENCE [LARGE SCALE GENOMIC DNA]</scope>
    <source>
        <strain evidence="1 2">DSM 21019</strain>
    </source>
</reference>
<dbReference type="STRING" id="400055.SAMN04490243_0835"/>
<keyword evidence="2" id="KW-1185">Reference proteome</keyword>
<dbReference type="AlphaFoldDB" id="A0A1I6FX22"/>
<protein>
    <recommendedName>
        <fullName evidence="3">Tellurite resistance protein TerB</fullName>
    </recommendedName>
</protein>
<evidence type="ECO:0000313" key="1">
    <source>
        <dbReference type="EMBL" id="SFR34461.1"/>
    </source>
</evidence>
<proteinExistence type="predicted"/>
<dbReference type="InterPro" id="IPR029024">
    <property type="entry name" value="TerB-like"/>
</dbReference>